<accession>A0A7R9FW52</accession>
<proteinExistence type="predicted"/>
<name>A0A7R9FW52_TIMSH</name>
<feature type="transmembrane region" description="Helical" evidence="1">
    <location>
        <begin position="12"/>
        <end position="32"/>
    </location>
</feature>
<keyword evidence="1" id="KW-1133">Transmembrane helix</keyword>
<keyword evidence="1" id="KW-0812">Transmembrane</keyword>
<evidence type="ECO:0000313" key="2">
    <source>
        <dbReference type="EMBL" id="CAD7257362.1"/>
    </source>
</evidence>
<gene>
    <name evidence="2" type="ORF">TSIB3V08_LOCUS1630</name>
</gene>
<organism evidence="2">
    <name type="scientific">Timema shepardi</name>
    <name type="common">Walking stick</name>
    <dbReference type="NCBI Taxonomy" id="629360"/>
    <lineage>
        <taxon>Eukaryota</taxon>
        <taxon>Metazoa</taxon>
        <taxon>Ecdysozoa</taxon>
        <taxon>Arthropoda</taxon>
        <taxon>Hexapoda</taxon>
        <taxon>Insecta</taxon>
        <taxon>Pterygota</taxon>
        <taxon>Neoptera</taxon>
        <taxon>Polyneoptera</taxon>
        <taxon>Phasmatodea</taxon>
        <taxon>Timematodea</taxon>
        <taxon>Timematoidea</taxon>
        <taxon>Timematidae</taxon>
        <taxon>Timema</taxon>
    </lineage>
</organism>
<sequence length="118" mass="13086">MQGHSERAGSIGGFRGVGLVTALATAVVHLWWNGRSGELGKIKIALRQAYLPGRDSTWSCGDSLWQDYPTQPALREQQYSLYLAVPPSSPTPSYVRMRTTVKHHIAGTVKRTVPYKDF</sequence>
<dbReference type="EMBL" id="OC000463">
    <property type="protein sequence ID" value="CAD7257362.1"/>
    <property type="molecule type" value="Genomic_DNA"/>
</dbReference>
<dbReference type="AlphaFoldDB" id="A0A7R9FW52"/>
<protein>
    <submittedName>
        <fullName evidence="2">Uncharacterized protein</fullName>
    </submittedName>
</protein>
<reference evidence="2" key="1">
    <citation type="submission" date="2020-11" db="EMBL/GenBank/DDBJ databases">
        <authorList>
            <person name="Tran Van P."/>
        </authorList>
    </citation>
    <scope>NUCLEOTIDE SEQUENCE</scope>
</reference>
<evidence type="ECO:0000256" key="1">
    <source>
        <dbReference type="SAM" id="Phobius"/>
    </source>
</evidence>
<keyword evidence="1" id="KW-0472">Membrane</keyword>